<sequence length="364" mass="41231">MDDKRQEFVTNGFLGLEWTDEIVAWDPAAYNNIYMIHINPKDIWRPRMILLNTLDARDLFDDDYSPTFIVFDGSVSWFPGSLFPASCKLNLEKFPFDRQNCSLSMLAMGWFNTELNFYTDSGGVELDNFVVNGEWEIISTNLTVQFILQRRSGFFILNIVMPVVLLSFLNIIVFLIPVDSGEKISYGITVLLALAVFMSIVSDMLPRSSDVVPLVTIYLFVLLIISVLTVLVAIIIVWLHHKDEKESKRQKVSTSYKNLFKKVRLLNRATAPLTTVSVNPATGHQDQDLDNDDQSTSISKGPSLLSAVKKLSNPDKVFPPVPEEGHRINRYRLIGRYLDSIAFIVFIFLWGAVTLGFTLALSTE</sequence>
<dbReference type="InterPro" id="IPR036734">
    <property type="entry name" value="Neur_chan_lig-bd_sf"/>
</dbReference>
<dbReference type="PRINTS" id="PR00252">
    <property type="entry name" value="NRIONCHANNEL"/>
</dbReference>
<dbReference type="InterPro" id="IPR038050">
    <property type="entry name" value="Neuro_actylchol_rec"/>
</dbReference>
<evidence type="ECO:0000259" key="7">
    <source>
        <dbReference type="Pfam" id="PF02931"/>
    </source>
</evidence>
<dbReference type="Pfam" id="PF02932">
    <property type="entry name" value="Neur_chan_memb"/>
    <property type="match status" value="1"/>
</dbReference>
<organism evidence="9 10">
    <name type="scientific">Plakobranchus ocellatus</name>
    <dbReference type="NCBI Taxonomy" id="259542"/>
    <lineage>
        <taxon>Eukaryota</taxon>
        <taxon>Metazoa</taxon>
        <taxon>Spiralia</taxon>
        <taxon>Lophotrochozoa</taxon>
        <taxon>Mollusca</taxon>
        <taxon>Gastropoda</taxon>
        <taxon>Heterobranchia</taxon>
        <taxon>Euthyneura</taxon>
        <taxon>Panpulmonata</taxon>
        <taxon>Sacoglossa</taxon>
        <taxon>Placobranchoidea</taxon>
        <taxon>Plakobranchidae</taxon>
        <taxon>Plakobranchus</taxon>
    </lineage>
</organism>
<dbReference type="InterPro" id="IPR036719">
    <property type="entry name" value="Neuro-gated_channel_TM_sf"/>
</dbReference>
<dbReference type="CDD" id="cd19051">
    <property type="entry name" value="LGIC_TM_cation"/>
    <property type="match status" value="1"/>
</dbReference>
<dbReference type="PROSITE" id="PS00236">
    <property type="entry name" value="NEUROTR_ION_CHANNEL"/>
    <property type="match status" value="1"/>
</dbReference>
<protein>
    <submittedName>
        <fullName evidence="9">Neuronal acetylcholine receptor subunit alpha-3</fullName>
    </submittedName>
</protein>
<dbReference type="GO" id="GO:0016020">
    <property type="term" value="C:membrane"/>
    <property type="evidence" value="ECO:0007669"/>
    <property type="project" value="UniProtKB-SubCell"/>
</dbReference>
<comment type="caution">
    <text evidence="9">The sequence shown here is derived from an EMBL/GenBank/DDBJ whole genome shotgun (WGS) entry which is preliminary data.</text>
</comment>
<evidence type="ECO:0000313" key="10">
    <source>
        <dbReference type="Proteomes" id="UP000735302"/>
    </source>
</evidence>
<feature type="transmembrane region" description="Helical" evidence="5">
    <location>
        <begin position="217"/>
        <end position="239"/>
    </location>
</feature>
<dbReference type="GO" id="GO:0005230">
    <property type="term" value="F:extracellular ligand-gated monoatomic ion channel activity"/>
    <property type="evidence" value="ECO:0007669"/>
    <property type="project" value="InterPro"/>
</dbReference>
<keyword evidence="5" id="KW-0813">Transport</keyword>
<dbReference type="InterPro" id="IPR018000">
    <property type="entry name" value="Neurotransmitter_ion_chnl_CS"/>
</dbReference>
<feature type="transmembrane region" description="Helical" evidence="5">
    <location>
        <begin position="184"/>
        <end position="205"/>
    </location>
</feature>
<dbReference type="Gene3D" id="1.20.58.390">
    <property type="entry name" value="Neurotransmitter-gated ion-channel transmembrane domain"/>
    <property type="match status" value="1"/>
</dbReference>
<feature type="region of interest" description="Disordered" evidence="6">
    <location>
        <begin position="277"/>
        <end position="297"/>
    </location>
</feature>
<dbReference type="AlphaFoldDB" id="A0AAV4BBZ7"/>
<reference evidence="9 10" key="1">
    <citation type="journal article" date="2021" name="Elife">
        <title>Chloroplast acquisition without the gene transfer in kleptoplastic sea slugs, Plakobranchus ocellatus.</title>
        <authorList>
            <person name="Maeda T."/>
            <person name="Takahashi S."/>
            <person name="Yoshida T."/>
            <person name="Shimamura S."/>
            <person name="Takaki Y."/>
            <person name="Nagai Y."/>
            <person name="Toyoda A."/>
            <person name="Suzuki Y."/>
            <person name="Arimoto A."/>
            <person name="Ishii H."/>
            <person name="Satoh N."/>
            <person name="Nishiyama T."/>
            <person name="Hasebe M."/>
            <person name="Maruyama T."/>
            <person name="Minagawa J."/>
            <person name="Obokata J."/>
            <person name="Shigenobu S."/>
        </authorList>
    </citation>
    <scope>NUCLEOTIDE SEQUENCE [LARGE SCALE GENOMIC DNA]</scope>
</reference>
<dbReference type="SUPFAM" id="SSF63712">
    <property type="entry name" value="Nicotinic receptor ligand binding domain-like"/>
    <property type="match status" value="1"/>
</dbReference>
<dbReference type="Pfam" id="PF02931">
    <property type="entry name" value="Neur_chan_LBD"/>
    <property type="match status" value="1"/>
</dbReference>
<keyword evidence="9" id="KW-0675">Receptor</keyword>
<proteinExistence type="inferred from homology"/>
<evidence type="ECO:0000259" key="8">
    <source>
        <dbReference type="Pfam" id="PF02932"/>
    </source>
</evidence>
<dbReference type="InterPro" id="IPR006201">
    <property type="entry name" value="Neur_channel"/>
</dbReference>
<keyword evidence="5" id="KW-0406">Ion transport</keyword>
<dbReference type="GO" id="GO:0004888">
    <property type="term" value="F:transmembrane signaling receptor activity"/>
    <property type="evidence" value="ECO:0007669"/>
    <property type="project" value="InterPro"/>
</dbReference>
<keyword evidence="5" id="KW-0407">Ion channel</keyword>
<accession>A0AAV4BBZ7</accession>
<keyword evidence="3 5" id="KW-1133">Transmembrane helix</keyword>
<evidence type="ECO:0000256" key="4">
    <source>
        <dbReference type="ARBA" id="ARBA00023136"/>
    </source>
</evidence>
<keyword evidence="2 5" id="KW-0812">Transmembrane</keyword>
<evidence type="ECO:0000256" key="6">
    <source>
        <dbReference type="SAM" id="MobiDB-lite"/>
    </source>
</evidence>
<name>A0AAV4BBZ7_9GAST</name>
<evidence type="ECO:0000256" key="2">
    <source>
        <dbReference type="ARBA" id="ARBA00022692"/>
    </source>
</evidence>
<comment type="similarity">
    <text evidence="5">Belongs to the ligand-gated ion channel (TC 1.A.9) family.</text>
</comment>
<feature type="transmembrane region" description="Helical" evidence="5">
    <location>
        <begin position="337"/>
        <end position="361"/>
    </location>
</feature>
<keyword evidence="4 5" id="KW-0472">Membrane</keyword>
<dbReference type="InterPro" id="IPR006029">
    <property type="entry name" value="Neurotrans-gated_channel_TM"/>
</dbReference>
<dbReference type="Gene3D" id="2.70.170.10">
    <property type="entry name" value="Neurotransmitter-gated ion-channel ligand-binding domain"/>
    <property type="match status" value="1"/>
</dbReference>
<dbReference type="CDD" id="cd18989">
    <property type="entry name" value="LGIC_ECD_cation"/>
    <property type="match status" value="1"/>
</dbReference>
<gene>
    <name evidence="9" type="ORF">PoB_004346200</name>
</gene>
<feature type="domain" description="Neurotransmitter-gated ion-channel ligand-binding" evidence="7">
    <location>
        <begin position="2"/>
        <end position="143"/>
    </location>
</feature>
<dbReference type="Proteomes" id="UP000735302">
    <property type="component" value="Unassembled WGS sequence"/>
</dbReference>
<comment type="subcellular location">
    <subcellularLocation>
        <location evidence="1">Membrane</location>
        <topology evidence="1">Multi-pass membrane protein</topology>
    </subcellularLocation>
</comment>
<evidence type="ECO:0000256" key="3">
    <source>
        <dbReference type="ARBA" id="ARBA00022989"/>
    </source>
</evidence>
<evidence type="ECO:0000313" key="9">
    <source>
        <dbReference type="EMBL" id="GFO16957.1"/>
    </source>
</evidence>
<dbReference type="PANTHER" id="PTHR18945">
    <property type="entry name" value="NEUROTRANSMITTER GATED ION CHANNEL"/>
    <property type="match status" value="1"/>
</dbReference>
<dbReference type="EMBL" id="BLXT01004727">
    <property type="protein sequence ID" value="GFO16957.1"/>
    <property type="molecule type" value="Genomic_DNA"/>
</dbReference>
<keyword evidence="10" id="KW-1185">Reference proteome</keyword>
<feature type="transmembrane region" description="Helical" evidence="5">
    <location>
        <begin position="154"/>
        <end position="177"/>
    </location>
</feature>
<feature type="domain" description="Neurotransmitter-gated ion-channel transmembrane" evidence="8">
    <location>
        <begin position="159"/>
        <end position="286"/>
    </location>
</feature>
<evidence type="ECO:0000256" key="1">
    <source>
        <dbReference type="ARBA" id="ARBA00004141"/>
    </source>
</evidence>
<dbReference type="InterPro" id="IPR006202">
    <property type="entry name" value="Neur_chan_lig-bd"/>
</dbReference>
<evidence type="ECO:0000256" key="5">
    <source>
        <dbReference type="RuleBase" id="RU000687"/>
    </source>
</evidence>
<dbReference type="SUPFAM" id="SSF90112">
    <property type="entry name" value="Neurotransmitter-gated ion-channel transmembrane pore"/>
    <property type="match status" value="1"/>
</dbReference>